<dbReference type="Gene3D" id="3.30.70.20">
    <property type="match status" value="1"/>
</dbReference>
<dbReference type="PROSITE" id="PS01087">
    <property type="entry name" value="RADICAL_ACTIVATING"/>
    <property type="match status" value="1"/>
</dbReference>
<dbReference type="Proteomes" id="UP001205748">
    <property type="component" value="Unassembled WGS sequence"/>
</dbReference>
<evidence type="ECO:0000256" key="9">
    <source>
        <dbReference type="ARBA" id="ARBA00047365"/>
    </source>
</evidence>
<dbReference type="PANTHER" id="PTHR30352">
    <property type="entry name" value="PYRUVATE FORMATE-LYASE-ACTIVATING ENZYME"/>
    <property type="match status" value="1"/>
</dbReference>
<keyword evidence="6" id="KW-0560">Oxidoreductase</keyword>
<evidence type="ECO:0000259" key="10">
    <source>
        <dbReference type="PROSITE" id="PS51379"/>
    </source>
</evidence>
<reference evidence="12" key="1">
    <citation type="submission" date="2022-07" db="EMBL/GenBank/DDBJ databases">
        <title>Enhanced cultured diversity of the mouse gut microbiota enables custom-made synthetic communities.</title>
        <authorList>
            <person name="Afrizal A."/>
        </authorList>
    </citation>
    <scope>NUCLEOTIDE SEQUENCE</scope>
    <source>
        <strain evidence="12">DSM 28593</strain>
    </source>
</reference>
<dbReference type="Pfam" id="PF00037">
    <property type="entry name" value="Fer4"/>
    <property type="match status" value="1"/>
</dbReference>
<organism evidence="12 13">
    <name type="scientific">Irregularibacter muris</name>
    <dbReference type="NCBI Taxonomy" id="1796619"/>
    <lineage>
        <taxon>Bacteria</taxon>
        <taxon>Bacillati</taxon>
        <taxon>Bacillota</taxon>
        <taxon>Clostridia</taxon>
        <taxon>Eubacteriales</taxon>
        <taxon>Eubacteriaceae</taxon>
        <taxon>Irregularibacter</taxon>
    </lineage>
</organism>
<keyword evidence="5" id="KW-0479">Metal-binding</keyword>
<dbReference type="NCBIfam" id="TIGR04041">
    <property type="entry name" value="activase_YjjW"/>
    <property type="match status" value="1"/>
</dbReference>
<dbReference type="CDD" id="cd01335">
    <property type="entry name" value="Radical_SAM"/>
    <property type="match status" value="1"/>
</dbReference>
<evidence type="ECO:0000256" key="1">
    <source>
        <dbReference type="ARBA" id="ARBA00001966"/>
    </source>
</evidence>
<dbReference type="RefSeq" id="WP_257532044.1">
    <property type="nucleotide sequence ID" value="NZ_JANKAS010000011.1"/>
</dbReference>
<dbReference type="AlphaFoldDB" id="A0AAE3HHN2"/>
<dbReference type="SFLD" id="SFLDS00029">
    <property type="entry name" value="Radical_SAM"/>
    <property type="match status" value="1"/>
</dbReference>
<comment type="caution">
    <text evidence="12">The sequence shown here is derived from an EMBL/GenBank/DDBJ whole genome shotgun (WGS) entry which is preliminary data.</text>
</comment>
<evidence type="ECO:0000256" key="8">
    <source>
        <dbReference type="ARBA" id="ARBA00023014"/>
    </source>
</evidence>
<feature type="domain" description="4Fe-4S ferredoxin-type" evidence="10">
    <location>
        <begin position="65"/>
        <end position="95"/>
    </location>
</feature>
<dbReference type="PANTHER" id="PTHR30352:SF13">
    <property type="entry name" value="GLYCYL-RADICAL ENZYME ACTIVATING ENZYME YJJW-RELATED"/>
    <property type="match status" value="1"/>
</dbReference>
<keyword evidence="13" id="KW-1185">Reference proteome</keyword>
<dbReference type="GO" id="GO:0016491">
    <property type="term" value="F:oxidoreductase activity"/>
    <property type="evidence" value="ECO:0007669"/>
    <property type="project" value="UniProtKB-KW"/>
</dbReference>
<keyword evidence="3" id="KW-0004">4Fe-4S</keyword>
<dbReference type="InterPro" id="IPR017896">
    <property type="entry name" value="4Fe4S_Fe-S-bd"/>
</dbReference>
<dbReference type="SFLD" id="SFLDG01118">
    <property type="entry name" value="activating_enzymes__group_2"/>
    <property type="match status" value="1"/>
</dbReference>
<feature type="domain" description="Radical SAM core" evidence="11">
    <location>
        <begin position="15"/>
        <end position="278"/>
    </location>
</feature>
<dbReference type="InterPro" id="IPR017900">
    <property type="entry name" value="4Fe4S_Fe_S_CS"/>
</dbReference>
<keyword evidence="7" id="KW-0408">Iron</keyword>
<evidence type="ECO:0000256" key="3">
    <source>
        <dbReference type="ARBA" id="ARBA00022485"/>
    </source>
</evidence>
<dbReference type="SFLD" id="SFLDG01066">
    <property type="entry name" value="organic_radical-activating_enz"/>
    <property type="match status" value="1"/>
</dbReference>
<comment type="cofactor">
    <cofactor evidence="1">
        <name>[4Fe-4S] cluster</name>
        <dbReference type="ChEBI" id="CHEBI:49883"/>
    </cofactor>
</comment>
<dbReference type="InterPro" id="IPR001989">
    <property type="entry name" value="Radical_activat_CS"/>
</dbReference>
<dbReference type="Gene3D" id="3.20.20.70">
    <property type="entry name" value="Aldolase class I"/>
    <property type="match status" value="1"/>
</dbReference>
<dbReference type="InterPro" id="IPR040074">
    <property type="entry name" value="BssD/PflA/YjjW"/>
</dbReference>
<proteinExistence type="inferred from homology"/>
<keyword evidence="8" id="KW-0411">Iron-sulfur</keyword>
<dbReference type="InterPro" id="IPR007197">
    <property type="entry name" value="rSAM"/>
</dbReference>
<dbReference type="InterPro" id="IPR034457">
    <property type="entry name" value="Organic_radical-activating"/>
</dbReference>
<feature type="domain" description="4Fe-4S ferredoxin-type" evidence="10">
    <location>
        <begin position="37"/>
        <end position="64"/>
    </location>
</feature>
<evidence type="ECO:0000256" key="2">
    <source>
        <dbReference type="ARBA" id="ARBA00009777"/>
    </source>
</evidence>
<evidence type="ECO:0000256" key="6">
    <source>
        <dbReference type="ARBA" id="ARBA00023002"/>
    </source>
</evidence>
<evidence type="ECO:0000256" key="5">
    <source>
        <dbReference type="ARBA" id="ARBA00022723"/>
    </source>
</evidence>
<evidence type="ECO:0000256" key="7">
    <source>
        <dbReference type="ARBA" id="ARBA00023004"/>
    </source>
</evidence>
<accession>A0AAE3HHN2</accession>
<dbReference type="Pfam" id="PF04055">
    <property type="entry name" value="Radical_SAM"/>
    <property type="match status" value="1"/>
</dbReference>
<evidence type="ECO:0000259" key="11">
    <source>
        <dbReference type="PROSITE" id="PS51918"/>
    </source>
</evidence>
<evidence type="ECO:0000313" key="12">
    <source>
        <dbReference type="EMBL" id="MCR1899555.1"/>
    </source>
</evidence>
<evidence type="ECO:0000256" key="4">
    <source>
        <dbReference type="ARBA" id="ARBA00022691"/>
    </source>
</evidence>
<dbReference type="PROSITE" id="PS51918">
    <property type="entry name" value="RADICAL_SAM"/>
    <property type="match status" value="1"/>
</dbReference>
<gene>
    <name evidence="12" type="ORF">NSA47_11265</name>
</gene>
<sequence>MKPALIHKIIPHSIVDGPGNRTSIFVQGCNLKCAYCHNPETQQVCSNCGICVEKCPTGSLYFENGEVLWEEEKCDSCGSCIQHCPYHSSPKPKWMTAEEVFKEVEKNIPFIRGITVSGGECTLYPEFLQELFILAQKAQLSCLIDSNGTTDLSQYPKLMEVCSGVMLDVKAWDRKKFKRLTGGENEMVKKNLKFLAHTNKLEEMRIVCIPGEVDVEDILEGIKTTIGDKSRNIKLKLIKFRNHGVKGRLKNTNSPSDEYMKDIQRKALEMGFQHVNIT</sequence>
<keyword evidence="4" id="KW-0949">S-adenosyl-L-methionine</keyword>
<dbReference type="EMBL" id="JANKAS010000011">
    <property type="protein sequence ID" value="MCR1899555.1"/>
    <property type="molecule type" value="Genomic_DNA"/>
</dbReference>
<dbReference type="InterPro" id="IPR058240">
    <property type="entry name" value="rSAM_sf"/>
</dbReference>
<dbReference type="InterPro" id="IPR023912">
    <property type="entry name" value="YjjW_bact"/>
</dbReference>
<comment type="similarity">
    <text evidence="2">Belongs to the organic radical-activating enzymes family.</text>
</comment>
<dbReference type="PIRSF" id="PIRSF000371">
    <property type="entry name" value="PFL_act_enz"/>
    <property type="match status" value="1"/>
</dbReference>
<dbReference type="SFLD" id="SFLDF00392">
    <property type="entry name" value="YjjI_activase"/>
    <property type="match status" value="1"/>
</dbReference>
<name>A0AAE3HHN2_9FIRM</name>
<dbReference type="InterPro" id="IPR013785">
    <property type="entry name" value="Aldolase_TIM"/>
</dbReference>
<dbReference type="GO" id="GO:0046872">
    <property type="term" value="F:metal ion binding"/>
    <property type="evidence" value="ECO:0007669"/>
    <property type="project" value="UniProtKB-KW"/>
</dbReference>
<dbReference type="GO" id="GO:0051539">
    <property type="term" value="F:4 iron, 4 sulfur cluster binding"/>
    <property type="evidence" value="ECO:0007669"/>
    <property type="project" value="UniProtKB-KW"/>
</dbReference>
<dbReference type="InterPro" id="IPR012839">
    <property type="entry name" value="Organic_radical_activase"/>
</dbReference>
<evidence type="ECO:0000313" key="13">
    <source>
        <dbReference type="Proteomes" id="UP001205748"/>
    </source>
</evidence>
<dbReference type="SUPFAM" id="SSF102114">
    <property type="entry name" value="Radical SAM enzymes"/>
    <property type="match status" value="1"/>
</dbReference>
<dbReference type="SUPFAM" id="SSF54862">
    <property type="entry name" value="4Fe-4S ferredoxins"/>
    <property type="match status" value="1"/>
</dbReference>
<protein>
    <submittedName>
        <fullName evidence="12">YjjW family glycine radical enzyme activase</fullName>
    </submittedName>
</protein>
<comment type="catalytic activity">
    <reaction evidence="9">
        <text>glycyl-[protein] + reduced [flavodoxin] + S-adenosyl-L-methionine = glycin-2-yl radical-[protein] + semiquinone [flavodoxin] + 5'-deoxyadenosine + L-methionine + H(+)</text>
        <dbReference type="Rhea" id="RHEA:61976"/>
        <dbReference type="Rhea" id="RHEA-COMP:10622"/>
        <dbReference type="Rhea" id="RHEA-COMP:14480"/>
        <dbReference type="Rhea" id="RHEA-COMP:15993"/>
        <dbReference type="Rhea" id="RHEA-COMP:15994"/>
        <dbReference type="ChEBI" id="CHEBI:15378"/>
        <dbReference type="ChEBI" id="CHEBI:17319"/>
        <dbReference type="ChEBI" id="CHEBI:29947"/>
        <dbReference type="ChEBI" id="CHEBI:32722"/>
        <dbReference type="ChEBI" id="CHEBI:57618"/>
        <dbReference type="ChEBI" id="CHEBI:57844"/>
        <dbReference type="ChEBI" id="CHEBI:59789"/>
        <dbReference type="ChEBI" id="CHEBI:140311"/>
    </reaction>
</comment>
<dbReference type="PROSITE" id="PS00198">
    <property type="entry name" value="4FE4S_FER_1"/>
    <property type="match status" value="1"/>
</dbReference>
<dbReference type="PROSITE" id="PS51379">
    <property type="entry name" value="4FE4S_FER_2"/>
    <property type="match status" value="2"/>
</dbReference>